<dbReference type="Gene3D" id="3.30.40.10">
    <property type="entry name" value="Zinc/RING finger domain, C3HC4 (zinc finger)"/>
    <property type="match status" value="2"/>
</dbReference>
<protein>
    <recommendedName>
        <fullName evidence="10">PHD and RING finger domain-containing protein 1</fullName>
    </recommendedName>
</protein>
<dbReference type="Proteomes" id="UP000826271">
    <property type="component" value="Unassembled WGS sequence"/>
</dbReference>
<dbReference type="PROSITE" id="PS50089">
    <property type="entry name" value="ZF_RING_2"/>
    <property type="match status" value="1"/>
</dbReference>
<accession>A0AAV6W1P4</accession>
<keyword evidence="3" id="KW-0862">Zinc</keyword>
<feature type="compositionally biased region" description="Basic residues" evidence="5">
    <location>
        <begin position="8"/>
        <end position="21"/>
    </location>
</feature>
<feature type="region of interest" description="Disordered" evidence="5">
    <location>
        <begin position="1"/>
        <end position="53"/>
    </location>
</feature>
<dbReference type="SUPFAM" id="SSF57850">
    <property type="entry name" value="RING/U-box"/>
    <property type="match status" value="1"/>
</dbReference>
<evidence type="ECO:0000256" key="4">
    <source>
        <dbReference type="PROSITE-ProRule" id="PRU00175"/>
    </source>
</evidence>
<feature type="region of interest" description="Disordered" evidence="5">
    <location>
        <begin position="169"/>
        <end position="360"/>
    </location>
</feature>
<dbReference type="CDD" id="cd16574">
    <property type="entry name" value="RING-HC_Topors"/>
    <property type="match status" value="1"/>
</dbReference>
<dbReference type="InterPro" id="IPR011011">
    <property type="entry name" value="Znf_FYVE_PHD"/>
</dbReference>
<feature type="compositionally biased region" description="Acidic residues" evidence="5">
    <location>
        <begin position="192"/>
        <end position="271"/>
    </location>
</feature>
<feature type="compositionally biased region" description="Basic residues" evidence="5">
    <location>
        <begin position="292"/>
        <end position="322"/>
    </location>
</feature>
<dbReference type="AlphaFoldDB" id="A0AAV6W1P4"/>
<name>A0AAV6W1P4_9LAMI</name>
<dbReference type="PANTHER" id="PTHR47177">
    <property type="entry name" value="F18C1.6 PROTEIN"/>
    <property type="match status" value="1"/>
</dbReference>
<dbReference type="EMBL" id="WHWC01000019">
    <property type="protein sequence ID" value="KAG8363883.1"/>
    <property type="molecule type" value="Genomic_DNA"/>
</dbReference>
<dbReference type="GO" id="GO:0008270">
    <property type="term" value="F:zinc ion binding"/>
    <property type="evidence" value="ECO:0007669"/>
    <property type="project" value="UniProtKB-KW"/>
</dbReference>
<dbReference type="InterPro" id="IPR019787">
    <property type="entry name" value="Znf_PHD-finger"/>
</dbReference>
<evidence type="ECO:0000259" key="6">
    <source>
        <dbReference type="PROSITE" id="PS50016"/>
    </source>
</evidence>
<dbReference type="SMART" id="SM00249">
    <property type="entry name" value="PHD"/>
    <property type="match status" value="1"/>
</dbReference>
<proteinExistence type="predicted"/>
<dbReference type="InterPro" id="IPR001841">
    <property type="entry name" value="Znf_RING"/>
</dbReference>
<dbReference type="Pfam" id="PF00628">
    <property type="entry name" value="PHD"/>
    <property type="match status" value="1"/>
</dbReference>
<evidence type="ECO:0000256" key="1">
    <source>
        <dbReference type="ARBA" id="ARBA00022723"/>
    </source>
</evidence>
<evidence type="ECO:0008006" key="10">
    <source>
        <dbReference type="Google" id="ProtNLM"/>
    </source>
</evidence>
<gene>
    <name evidence="8" type="ORF">BUALT_Bualt19G0068800</name>
</gene>
<dbReference type="InterPro" id="IPR058746">
    <property type="entry name" value="Znf_RING-type_Topors"/>
</dbReference>
<feature type="compositionally biased region" description="Polar residues" evidence="5">
    <location>
        <begin position="762"/>
        <end position="783"/>
    </location>
</feature>
<evidence type="ECO:0000256" key="2">
    <source>
        <dbReference type="ARBA" id="ARBA00022771"/>
    </source>
</evidence>
<organism evidence="8 9">
    <name type="scientific">Buddleja alternifolia</name>
    <dbReference type="NCBI Taxonomy" id="168488"/>
    <lineage>
        <taxon>Eukaryota</taxon>
        <taxon>Viridiplantae</taxon>
        <taxon>Streptophyta</taxon>
        <taxon>Embryophyta</taxon>
        <taxon>Tracheophyta</taxon>
        <taxon>Spermatophyta</taxon>
        <taxon>Magnoliopsida</taxon>
        <taxon>eudicotyledons</taxon>
        <taxon>Gunneridae</taxon>
        <taxon>Pentapetalae</taxon>
        <taxon>asterids</taxon>
        <taxon>lamiids</taxon>
        <taxon>Lamiales</taxon>
        <taxon>Scrophulariaceae</taxon>
        <taxon>Buddlejeae</taxon>
        <taxon>Buddleja</taxon>
    </lineage>
</organism>
<dbReference type="PANTHER" id="PTHR47177:SF3">
    <property type="entry name" value="F18C1.6 PROTEIN"/>
    <property type="match status" value="1"/>
</dbReference>
<dbReference type="InterPro" id="IPR013083">
    <property type="entry name" value="Znf_RING/FYVE/PHD"/>
</dbReference>
<evidence type="ECO:0000256" key="3">
    <source>
        <dbReference type="ARBA" id="ARBA00022833"/>
    </source>
</evidence>
<dbReference type="PROSITE" id="PS00518">
    <property type="entry name" value="ZF_RING_1"/>
    <property type="match status" value="1"/>
</dbReference>
<dbReference type="Pfam" id="PF13639">
    <property type="entry name" value="zf-RING_2"/>
    <property type="match status" value="1"/>
</dbReference>
<keyword evidence="2 4" id="KW-0863">Zinc-finger</keyword>
<dbReference type="InterPro" id="IPR001965">
    <property type="entry name" value="Znf_PHD"/>
</dbReference>
<keyword evidence="9" id="KW-1185">Reference proteome</keyword>
<evidence type="ECO:0000259" key="7">
    <source>
        <dbReference type="PROSITE" id="PS50089"/>
    </source>
</evidence>
<sequence>MARGGKISYKRKTRTKVQLKKKGSDESDEDYTVSDSESFNESEDEYCSSLADDESEESFGEFVEEKGFMKKKIKKVLRPRVRKGLQGKKNNEFVKTRKKNATYSEEDGVNYDDDDFSGAKRRRRSLVAHKKKEGDDIELLYRQEEDGFGDDERRKKAQFLSTKRYADCSNEKARKKARVSYREGKEDGDYYVSDDDDDEEFTPDEIDGLDDDEEFAPDEVDGPDDDEESAPDEVDGPDDDEEFSPDEVDGSDDDEEFAPDEVDGLEDEEELPVSKKSKVSRLRVQKTMIANGRKRKKNAKALKRTRRKKPIKKQGLRRKNRPSHGNEFTHESRILQKKKKVTGRGRRRRKQSVSDSDSDFVSPGSFNYEYTVSEEEREQVKEAGEFCKRLTTSLRSSSSLKMIEDEEIVPPQRKRQVRKGKEKVLDMKVEVGKQVCGICLSEEGKKTVRGILNCCSHYFCFACIMEWSKVESRCPLCKQRFATISRNARTDGIHDLRDAVITVPERDQIYQPSEEELRGYLDPYENFFCTECQQGGDDSFMLLCDLCDSPAHTYCVGLGRAVPEGNWYCDGCRPTALASSNAQALNPTPDNGFNNNFSVSSSPVATPRMTFDLNELYVPETPSSQVTVHAPSPRQSIGDSVSGAFTLYERRRIQRQIHQLLNNRSRQSERSDGVGPVSRTSLFASQIVEDGAIEPQNIYSQGRLPNYTTTPSLYNEVLSPRLSSLRGQVADHQASTSMDHSFGEISHSGINERIGHGLGPQQLRSCNSRSNTGADSISQYQSR</sequence>
<feature type="domain" description="RING-type" evidence="7">
    <location>
        <begin position="436"/>
        <end position="478"/>
    </location>
</feature>
<comment type="caution">
    <text evidence="8">The sequence shown here is derived from an EMBL/GenBank/DDBJ whole genome shotgun (WGS) entry which is preliminary data.</text>
</comment>
<dbReference type="InterPro" id="IPR017907">
    <property type="entry name" value="Znf_RING_CS"/>
</dbReference>
<feature type="domain" description="PHD-type" evidence="6">
    <location>
        <begin position="526"/>
        <end position="575"/>
    </location>
</feature>
<feature type="region of interest" description="Disordered" evidence="5">
    <location>
        <begin position="87"/>
        <end position="117"/>
    </location>
</feature>
<evidence type="ECO:0000313" key="8">
    <source>
        <dbReference type="EMBL" id="KAG8363883.1"/>
    </source>
</evidence>
<feature type="compositionally biased region" description="Basic residues" evidence="5">
    <location>
        <begin position="335"/>
        <end position="351"/>
    </location>
</feature>
<dbReference type="PROSITE" id="PS50016">
    <property type="entry name" value="ZF_PHD_2"/>
    <property type="match status" value="1"/>
</dbReference>
<dbReference type="SMART" id="SM00184">
    <property type="entry name" value="RING"/>
    <property type="match status" value="1"/>
</dbReference>
<feature type="region of interest" description="Disordered" evidence="5">
    <location>
        <begin position="750"/>
        <end position="783"/>
    </location>
</feature>
<dbReference type="SUPFAM" id="SSF57903">
    <property type="entry name" value="FYVE/PHD zinc finger"/>
    <property type="match status" value="1"/>
</dbReference>
<reference evidence="8" key="1">
    <citation type="submission" date="2019-10" db="EMBL/GenBank/DDBJ databases">
        <authorList>
            <person name="Zhang R."/>
            <person name="Pan Y."/>
            <person name="Wang J."/>
            <person name="Ma R."/>
            <person name="Yu S."/>
        </authorList>
    </citation>
    <scope>NUCLEOTIDE SEQUENCE</scope>
    <source>
        <strain evidence="8">LA-IB0</strain>
        <tissue evidence="8">Leaf</tissue>
    </source>
</reference>
<feature type="compositionally biased region" description="Acidic residues" evidence="5">
    <location>
        <begin position="104"/>
        <end position="116"/>
    </location>
</feature>
<evidence type="ECO:0000313" key="9">
    <source>
        <dbReference type="Proteomes" id="UP000826271"/>
    </source>
</evidence>
<feature type="compositionally biased region" description="Acidic residues" evidence="5">
    <location>
        <begin position="26"/>
        <end position="53"/>
    </location>
</feature>
<keyword evidence="1" id="KW-0479">Metal-binding</keyword>
<evidence type="ECO:0000256" key="5">
    <source>
        <dbReference type="SAM" id="MobiDB-lite"/>
    </source>
</evidence>
<feature type="compositionally biased region" description="Basic residues" evidence="5">
    <location>
        <begin position="275"/>
        <end position="284"/>
    </location>
</feature>